<dbReference type="PANTHER" id="PTHR10091:SF3">
    <property type="entry name" value="ALDOSE 1-EPIMERASE"/>
    <property type="match status" value="1"/>
</dbReference>
<feature type="signal peptide" evidence="9">
    <location>
        <begin position="1"/>
        <end position="25"/>
    </location>
</feature>
<keyword evidence="9" id="KW-0732">Signal</keyword>
<evidence type="ECO:0000313" key="10">
    <source>
        <dbReference type="EMBL" id="KAK4264215.1"/>
    </source>
</evidence>
<reference evidence="10" key="1">
    <citation type="submission" date="2023-10" db="EMBL/GenBank/DDBJ databases">
        <title>Chromosome-level genome of the transformable northern wattle, Acacia crassicarpa.</title>
        <authorList>
            <person name="Massaro I."/>
            <person name="Sinha N.R."/>
            <person name="Poethig S."/>
            <person name="Leichty A.R."/>
        </authorList>
    </citation>
    <scope>NUCLEOTIDE SEQUENCE</scope>
    <source>
        <strain evidence="10">Acra3RX</strain>
        <tissue evidence="10">Leaf</tissue>
    </source>
</reference>
<dbReference type="EMBL" id="JAWXYG010000008">
    <property type="protein sequence ID" value="KAK4264215.1"/>
    <property type="molecule type" value="Genomic_DNA"/>
</dbReference>
<protein>
    <recommendedName>
        <fullName evidence="5">Aldose 1-epimerase</fullName>
        <ecNumber evidence="5">5.1.3.3</ecNumber>
    </recommendedName>
</protein>
<dbReference type="InterPro" id="IPR015443">
    <property type="entry name" value="Aldose_1-epimerase"/>
</dbReference>
<feature type="binding site" evidence="8">
    <location>
        <begin position="191"/>
        <end position="193"/>
    </location>
    <ligand>
        <name>beta-D-galactose</name>
        <dbReference type="ChEBI" id="CHEBI:27667"/>
    </ligand>
</feature>
<evidence type="ECO:0000256" key="4">
    <source>
        <dbReference type="ARBA" id="ARBA00023277"/>
    </source>
</evidence>
<dbReference type="InterPro" id="IPR011013">
    <property type="entry name" value="Gal_mutarotase_sf_dom"/>
</dbReference>
<dbReference type="SUPFAM" id="SSF74650">
    <property type="entry name" value="Galactose mutarotase-like"/>
    <property type="match status" value="1"/>
</dbReference>
<evidence type="ECO:0000256" key="9">
    <source>
        <dbReference type="SAM" id="SignalP"/>
    </source>
</evidence>
<evidence type="ECO:0000256" key="5">
    <source>
        <dbReference type="PIRNR" id="PIRNR005096"/>
    </source>
</evidence>
<dbReference type="GO" id="GO:0033499">
    <property type="term" value="P:galactose catabolic process via UDP-galactose, Leloir pathway"/>
    <property type="evidence" value="ECO:0007669"/>
    <property type="project" value="TreeGrafter"/>
</dbReference>
<comment type="caution">
    <text evidence="10">The sequence shown here is derived from an EMBL/GenBank/DDBJ whole genome shotgun (WGS) entry which is preliminary data.</text>
</comment>
<dbReference type="InterPro" id="IPR047215">
    <property type="entry name" value="Galactose_mutarotase-like"/>
</dbReference>
<dbReference type="Gene3D" id="2.70.98.10">
    <property type="match status" value="1"/>
</dbReference>
<dbReference type="EC" id="5.1.3.3" evidence="5"/>
<comment type="pathway">
    <text evidence="1 5">Carbohydrate metabolism; hexose metabolism.</text>
</comment>
<comment type="catalytic activity">
    <reaction evidence="5">
        <text>alpha-D-glucose = beta-D-glucose</text>
        <dbReference type="Rhea" id="RHEA:10264"/>
        <dbReference type="ChEBI" id="CHEBI:15903"/>
        <dbReference type="ChEBI" id="CHEBI:17925"/>
        <dbReference type="EC" id="5.1.3.3"/>
    </reaction>
</comment>
<evidence type="ECO:0000256" key="1">
    <source>
        <dbReference type="ARBA" id="ARBA00005028"/>
    </source>
</evidence>
<keyword evidence="4 5" id="KW-0119">Carbohydrate metabolism</keyword>
<feature type="binding site" evidence="8">
    <location>
        <begin position="92"/>
        <end position="93"/>
    </location>
    <ligand>
        <name>beta-D-galactose</name>
        <dbReference type="ChEBI" id="CHEBI:27667"/>
    </ligand>
</feature>
<dbReference type="InterPro" id="IPR014718">
    <property type="entry name" value="GH-type_carb-bd"/>
</dbReference>
<evidence type="ECO:0000256" key="7">
    <source>
        <dbReference type="PIRSR" id="PIRSR005096-2"/>
    </source>
</evidence>
<dbReference type="GO" id="GO:0030246">
    <property type="term" value="F:carbohydrate binding"/>
    <property type="evidence" value="ECO:0007669"/>
    <property type="project" value="InterPro"/>
</dbReference>
<keyword evidence="3 5" id="KW-0413">Isomerase</keyword>
<proteinExistence type="inferred from homology"/>
<organism evidence="10 11">
    <name type="scientific">Acacia crassicarpa</name>
    <name type="common">northern wattle</name>
    <dbReference type="NCBI Taxonomy" id="499986"/>
    <lineage>
        <taxon>Eukaryota</taxon>
        <taxon>Viridiplantae</taxon>
        <taxon>Streptophyta</taxon>
        <taxon>Embryophyta</taxon>
        <taxon>Tracheophyta</taxon>
        <taxon>Spermatophyta</taxon>
        <taxon>Magnoliopsida</taxon>
        <taxon>eudicotyledons</taxon>
        <taxon>Gunneridae</taxon>
        <taxon>Pentapetalae</taxon>
        <taxon>rosids</taxon>
        <taxon>fabids</taxon>
        <taxon>Fabales</taxon>
        <taxon>Fabaceae</taxon>
        <taxon>Caesalpinioideae</taxon>
        <taxon>mimosoid clade</taxon>
        <taxon>Acacieae</taxon>
        <taxon>Acacia</taxon>
    </lineage>
</organism>
<dbReference type="InterPro" id="IPR008183">
    <property type="entry name" value="Aldose_1/G6P_1-epimerase"/>
</dbReference>
<evidence type="ECO:0000256" key="3">
    <source>
        <dbReference type="ARBA" id="ARBA00023235"/>
    </source>
</evidence>
<dbReference type="AlphaFoldDB" id="A0AAE1K514"/>
<sequence length="357" mass="39905">MSESSLLSFCVVLLLGLVFLFRVEAEDGKIGIYELRRGQFQIKLTNYGATIMSLMAPDRHGNLADIVLGYDSIKDYKNDTTYFGAIVGRVANRIGGSQFTLDGKTYHLPANDGNNTLHGGPKGYSQVVWNVASHKEDSHITFTHISPDGDEGFPGKLEVSVTYAFFQTNKFIVIMQAKPIDKATPVNLAQHTYWNLRGHNSGDILSHTIQLFGSKITPVNDQLIPSGQFKEVKGTPYDFLEPKEIGSRLHDLPQGYDINYVLDRNESKHSNRVAVVKDSVSGRKMELWSNQPGVQFYSSNMLKNEKGKDGAIYHKYAAIALETQGFPDSVNIPNFPSQIVKPGEIYKHFMVYRFTAE</sequence>
<dbReference type="CDD" id="cd09019">
    <property type="entry name" value="galactose_mutarotase_like"/>
    <property type="match status" value="1"/>
</dbReference>
<accession>A0AAE1K514</accession>
<comment type="similarity">
    <text evidence="2 5">Belongs to the aldose epimerase family.</text>
</comment>
<dbReference type="NCBIfam" id="NF008277">
    <property type="entry name" value="PRK11055.1"/>
    <property type="match status" value="1"/>
</dbReference>
<evidence type="ECO:0000256" key="6">
    <source>
        <dbReference type="PIRSR" id="PIRSR005096-1"/>
    </source>
</evidence>
<name>A0AAE1K514_9FABA</name>
<dbReference type="GO" id="GO:0004034">
    <property type="term" value="F:aldose 1-epimerase activity"/>
    <property type="evidence" value="ECO:0007669"/>
    <property type="project" value="UniProtKB-EC"/>
</dbReference>
<evidence type="ECO:0000256" key="2">
    <source>
        <dbReference type="ARBA" id="ARBA00006206"/>
    </source>
</evidence>
<dbReference type="Proteomes" id="UP001293593">
    <property type="component" value="Unassembled WGS sequence"/>
</dbReference>
<dbReference type="PANTHER" id="PTHR10091">
    <property type="entry name" value="ALDOSE-1-EPIMERASE"/>
    <property type="match status" value="1"/>
</dbReference>
<feature type="chain" id="PRO_5041897954" description="Aldose 1-epimerase" evidence="9">
    <location>
        <begin position="26"/>
        <end position="357"/>
    </location>
</feature>
<dbReference type="Pfam" id="PF01263">
    <property type="entry name" value="Aldose_epim"/>
    <property type="match status" value="1"/>
</dbReference>
<feature type="active site" description="Proton donor" evidence="6">
    <location>
        <position position="191"/>
    </location>
</feature>
<feature type="active site" description="Proton acceptor" evidence="6">
    <location>
        <position position="322"/>
    </location>
</feature>
<evidence type="ECO:0000256" key="8">
    <source>
        <dbReference type="PIRSR" id="PIRSR005096-3"/>
    </source>
</evidence>
<dbReference type="GO" id="GO:0006006">
    <property type="term" value="P:glucose metabolic process"/>
    <property type="evidence" value="ECO:0007669"/>
    <property type="project" value="TreeGrafter"/>
</dbReference>
<keyword evidence="11" id="KW-1185">Reference proteome</keyword>
<evidence type="ECO:0000313" key="11">
    <source>
        <dbReference type="Proteomes" id="UP001293593"/>
    </source>
</evidence>
<feature type="binding site" evidence="7">
    <location>
        <position position="257"/>
    </location>
    <ligand>
        <name>beta-D-galactose</name>
        <dbReference type="ChEBI" id="CHEBI:27667"/>
    </ligand>
</feature>
<dbReference type="PIRSF" id="PIRSF005096">
    <property type="entry name" value="GALM"/>
    <property type="match status" value="1"/>
</dbReference>
<gene>
    <name evidence="10" type="ORF">QN277_025424</name>
</gene>